<evidence type="ECO:0000256" key="1">
    <source>
        <dbReference type="ARBA" id="ARBA00022741"/>
    </source>
</evidence>
<evidence type="ECO:0000313" key="4">
    <source>
        <dbReference type="EMBL" id="MFC3765611.1"/>
    </source>
</evidence>
<evidence type="ECO:0000256" key="2">
    <source>
        <dbReference type="ARBA" id="ARBA00022840"/>
    </source>
</evidence>
<dbReference type="Proteomes" id="UP001595699">
    <property type="component" value="Unassembled WGS sequence"/>
</dbReference>
<keyword evidence="1" id="KW-0547">Nucleotide-binding</keyword>
<dbReference type="InterPro" id="IPR032675">
    <property type="entry name" value="LRR_dom_sf"/>
</dbReference>
<dbReference type="Gene3D" id="3.40.50.300">
    <property type="entry name" value="P-loop containing nucleotide triphosphate hydrolases"/>
    <property type="match status" value="1"/>
</dbReference>
<sequence length="1063" mass="119791">MTGVETAAVALGAAVVRSAVKLWLGDRTIAADVTAKAIELLSGRMTGALEQRRTRRVFEQLEEVLAERLQPLLTYEFGQLDEAERTAAVDAVRRTFDEAALTDEDLFAFDLDAGYLDRYLRRAVPDIHSRFALNEAGRAFYDRLLRECCACLVQLTTTLPTFQRGALTELLRRESEVLERTRTVLARLPERRSVDDFETDYRGQVVTALDRMRFYGVSVAEQSRRYSLSVAYVDLTVSTDEFAGPPQNDPTFAEPTDSGATMFQADELLTRTSRLLIRGEAGSGKTTLLQWIAVRSATDGRVPFFLRLRHYVTEQLPTPERFLAEIGRHIADEMPPGWVQRELRGGHAIVLIDGVDELPHERRRDVHTWLRELVDAFPAAHYVLTTRPAAIEPDWLGDLGFAIADLQPMTPTDIRGFVARWHEAMRLQSADVDEREDLERYERELVDAIIARPPLRRIAQSPLLCALMCALYRDRHGQLPDDRMELYEVTLQVMLERRDLERGIAPPTGLSRTEKSLILRDIAYWLVRNGRSDAERVRVRERIAAMLVAMPQVRATVDEVFRHLLERSGLLREPIAGQVDFVHRTFQEYLAARAAVDADDIGILVEHAHHDQWWEVIIMAAGHASRRQREELLTALVEEQIDDRRQRDWRDLLALACLETSPQLDVDLRARIESRAGRLLPPRSMEVADSLAAGGEFVLDLLARSHPRSAHEVAATVRAAARIGGDSALRLLVRFSRDARPPVVEELVDAWSHFDPVEYAETILRQLPWPEGNLNISDPALVAGLPALKSLRELDCRFPTGLGDLGFVRELPNLRTLALSDPARADLRALTGSPLETLRIVRLGTAPVNLAELVGARQLKRLNVHVPSIHWGRLAELPLLQRLQLAAPPGVDELADLAPMSQLTRLIVEDLTDRFDLTDLEFLAKPDTLGLINWADLVDLHGVQRWADSLVNLWLRDCPFVHIDQLAHLQNLTTVDLSGTQVTDLTVLASLRRLRRVRLMRMPELSLAPLRDLPELTSLYLQDSGDVDLSPLAGKESLTIYVTRRQTTTGAEWLGEGSKLERA</sequence>
<dbReference type="RefSeq" id="WP_205116536.1">
    <property type="nucleotide sequence ID" value="NZ_JAFBCM010000001.1"/>
</dbReference>
<gene>
    <name evidence="4" type="ORF">ACFOUW_32585</name>
</gene>
<protein>
    <submittedName>
        <fullName evidence="4">NACHT domain-containing protein</fullName>
    </submittedName>
</protein>
<dbReference type="EMBL" id="JBHRZH010000041">
    <property type="protein sequence ID" value="MFC3765611.1"/>
    <property type="molecule type" value="Genomic_DNA"/>
</dbReference>
<feature type="domain" description="NACHT" evidence="3">
    <location>
        <begin position="273"/>
        <end position="597"/>
    </location>
</feature>
<keyword evidence="2" id="KW-0067">ATP-binding</keyword>
<dbReference type="SUPFAM" id="SSF52058">
    <property type="entry name" value="L domain-like"/>
    <property type="match status" value="1"/>
</dbReference>
<name>A0ABV7YJW5_9ACTN</name>
<dbReference type="InterPro" id="IPR007111">
    <property type="entry name" value="NACHT_NTPase"/>
</dbReference>
<dbReference type="SUPFAM" id="SSF52540">
    <property type="entry name" value="P-loop containing nucleoside triphosphate hydrolases"/>
    <property type="match status" value="2"/>
</dbReference>
<dbReference type="Gene3D" id="3.80.10.10">
    <property type="entry name" value="Ribonuclease Inhibitor"/>
    <property type="match status" value="1"/>
</dbReference>
<dbReference type="PANTHER" id="PTHR46844:SF1">
    <property type="entry name" value="SLR5058 PROTEIN"/>
    <property type="match status" value="1"/>
</dbReference>
<keyword evidence="5" id="KW-1185">Reference proteome</keyword>
<proteinExistence type="predicted"/>
<comment type="caution">
    <text evidence="4">The sequence shown here is derived from an EMBL/GenBank/DDBJ whole genome shotgun (WGS) entry which is preliminary data.</text>
</comment>
<evidence type="ECO:0000313" key="5">
    <source>
        <dbReference type="Proteomes" id="UP001595699"/>
    </source>
</evidence>
<dbReference type="Pfam" id="PF22733">
    <property type="entry name" value="NNH1"/>
    <property type="match status" value="1"/>
</dbReference>
<dbReference type="InterPro" id="IPR054547">
    <property type="entry name" value="NNH1"/>
</dbReference>
<organism evidence="4 5">
    <name type="scientific">Tenggerimyces flavus</name>
    <dbReference type="NCBI Taxonomy" id="1708749"/>
    <lineage>
        <taxon>Bacteria</taxon>
        <taxon>Bacillati</taxon>
        <taxon>Actinomycetota</taxon>
        <taxon>Actinomycetes</taxon>
        <taxon>Propionibacteriales</taxon>
        <taxon>Nocardioidaceae</taxon>
        <taxon>Tenggerimyces</taxon>
    </lineage>
</organism>
<reference evidence="5" key="1">
    <citation type="journal article" date="2019" name="Int. J. Syst. Evol. Microbiol.">
        <title>The Global Catalogue of Microorganisms (GCM) 10K type strain sequencing project: providing services to taxonomists for standard genome sequencing and annotation.</title>
        <authorList>
            <consortium name="The Broad Institute Genomics Platform"/>
            <consortium name="The Broad Institute Genome Sequencing Center for Infectious Disease"/>
            <person name="Wu L."/>
            <person name="Ma J."/>
        </authorList>
    </citation>
    <scope>NUCLEOTIDE SEQUENCE [LARGE SCALE GENOMIC DNA]</scope>
    <source>
        <strain evidence="5">CGMCC 4.7241</strain>
    </source>
</reference>
<dbReference type="PANTHER" id="PTHR46844">
    <property type="entry name" value="SLR5058 PROTEIN"/>
    <property type="match status" value="1"/>
</dbReference>
<dbReference type="InterPro" id="IPR027417">
    <property type="entry name" value="P-loop_NTPase"/>
</dbReference>
<dbReference type="Pfam" id="PF05729">
    <property type="entry name" value="NACHT"/>
    <property type="match status" value="1"/>
</dbReference>
<dbReference type="PROSITE" id="PS50837">
    <property type="entry name" value="NACHT"/>
    <property type="match status" value="1"/>
</dbReference>
<accession>A0ABV7YJW5</accession>
<evidence type="ECO:0000259" key="3">
    <source>
        <dbReference type="PROSITE" id="PS50837"/>
    </source>
</evidence>